<proteinExistence type="predicted"/>
<evidence type="ECO:0000313" key="3">
    <source>
        <dbReference type="Proteomes" id="UP001277761"/>
    </source>
</evidence>
<comment type="caution">
    <text evidence="2">The sequence shown here is derived from an EMBL/GenBank/DDBJ whole genome shotgun (WGS) entry which is preliminary data.</text>
</comment>
<feature type="signal peptide" evidence="1">
    <location>
        <begin position="1"/>
        <end position="30"/>
    </location>
</feature>
<evidence type="ECO:0000256" key="1">
    <source>
        <dbReference type="SAM" id="SignalP"/>
    </source>
</evidence>
<dbReference type="EC" id="3.4.13.-" evidence="2"/>
<keyword evidence="2" id="KW-0224">Dipeptidase</keyword>
<dbReference type="InterPro" id="IPR006311">
    <property type="entry name" value="TAT_signal"/>
</dbReference>
<keyword evidence="1" id="KW-0732">Signal</keyword>
<dbReference type="RefSeq" id="WP_319954914.1">
    <property type="nucleotide sequence ID" value="NZ_JAXAVX010000008.1"/>
</dbReference>
<dbReference type="Gene3D" id="3.20.20.140">
    <property type="entry name" value="Metal-dependent hydrolases"/>
    <property type="match status" value="1"/>
</dbReference>
<dbReference type="InterPro" id="IPR032466">
    <property type="entry name" value="Metal_Hydrolase"/>
</dbReference>
<accession>A0ABU4VLQ4</accession>
<gene>
    <name evidence="2" type="ORF">SK069_14215</name>
</gene>
<dbReference type="PROSITE" id="PS51318">
    <property type="entry name" value="TAT"/>
    <property type="match status" value="1"/>
</dbReference>
<organism evidence="2 3">
    <name type="scientific">Patulibacter brassicae</name>
    <dbReference type="NCBI Taxonomy" id="1705717"/>
    <lineage>
        <taxon>Bacteria</taxon>
        <taxon>Bacillati</taxon>
        <taxon>Actinomycetota</taxon>
        <taxon>Thermoleophilia</taxon>
        <taxon>Solirubrobacterales</taxon>
        <taxon>Patulibacteraceae</taxon>
        <taxon>Patulibacter</taxon>
    </lineage>
</organism>
<dbReference type="Proteomes" id="UP001277761">
    <property type="component" value="Unassembled WGS sequence"/>
</dbReference>
<evidence type="ECO:0000313" key="2">
    <source>
        <dbReference type="EMBL" id="MDX8152758.1"/>
    </source>
</evidence>
<reference evidence="2 3" key="1">
    <citation type="submission" date="2023-11" db="EMBL/GenBank/DDBJ databases">
        <authorList>
            <person name="Xu M."/>
            <person name="Jiang T."/>
        </authorList>
    </citation>
    <scope>NUCLEOTIDE SEQUENCE [LARGE SCALE GENOMIC DNA]</scope>
    <source>
        <strain evidence="2 3">SD</strain>
    </source>
</reference>
<dbReference type="EMBL" id="JAXAVX010000008">
    <property type="protein sequence ID" value="MDX8152758.1"/>
    <property type="molecule type" value="Genomic_DNA"/>
</dbReference>
<dbReference type="SUPFAM" id="SSF51556">
    <property type="entry name" value="Metallo-dependent hydrolases"/>
    <property type="match status" value="1"/>
</dbReference>
<dbReference type="InterPro" id="IPR008257">
    <property type="entry name" value="Pept_M19"/>
</dbReference>
<keyword evidence="2" id="KW-0378">Hydrolase</keyword>
<dbReference type="Pfam" id="PF01244">
    <property type="entry name" value="Peptidase_M19"/>
    <property type="match status" value="1"/>
</dbReference>
<protein>
    <submittedName>
        <fullName evidence="2">Membrane dipeptidase</fullName>
        <ecNumber evidence="2">3.4.13.-</ecNumber>
    </submittedName>
</protein>
<keyword evidence="2" id="KW-0645">Protease</keyword>
<feature type="chain" id="PRO_5047140920" evidence="1">
    <location>
        <begin position="31"/>
        <end position="851"/>
    </location>
</feature>
<name>A0ABU4VLQ4_9ACTN</name>
<sequence>MPVRRPSRPPRRRRLGAATLATLLSGVLVAALGAPAGATAADAPDRYALVHGCYVVRSAQTGQFVRRVGGGYRADAATAAAGTPFRMQATALGRYVLYGPDRAAPEQAGQGVRPATVLGGASDWAVRPDGDGFQLQALTGGQLAVQPDAKGALSATGGAVGTPGRFSFVAADGCATFPEADVNATGTPARGVAPDAEVRGLMDSHNHPINFNFIGGRVHCGRTWSAYGIEQALVDCPDHQLANGNAAVLENFLSDAPTGPLGAHDPVGWPTFKDWPRWNSLTHEGAYWKWIERAWRGGLRVMVVDLVDNGALCRIYPFKGNDCRELHTLLQQARWARELEGYIDAQSGGPGKGWFRIVTSPDQARRVINDGKLAIVLGMENSEVLDCALPGGRSTCTEEQVMKRLDDMYALGVRSAFPVHKFDNPFGGTTGDGGLTGLLTNVGNLVSTGSFLKLQKCDPHGHGDGHVHDRYDLDVVPRLDIVTQLLTTLGVHGVLPVYPSGGLCNPRGLSDLGRKLIERMMDKGMMVEVDHMSVKTRDEALKVIEGRRYAGVISSHSWSDETSPARILRLGGFIGPYAGASTSFAAEWKTLRKVAAEVGLPRLGIGFGADINGFGAQGPRREKNSANPVRYPFRSADGAVVLDRNHAGQRTWDINREGVAHYGLYPDWVEDLRQIAGDPIVDDLMHGPEAYLRTWERATGVPAERCQDAGRLTGAGVGPLRMGEERLALLRRVGQPAERPGGAYRYCAKDARGREGRIAAAFDDQGRTVAVSSTLAAHRVSGVRPGSRAAVAARGARRVANGLWVRRAPAAGGRRVVFVTRRGKVRAVAVVRADHAKAARLRTVLRRAGVR</sequence>
<keyword evidence="3" id="KW-1185">Reference proteome</keyword>
<dbReference type="GO" id="GO:0016805">
    <property type="term" value="F:dipeptidase activity"/>
    <property type="evidence" value="ECO:0007669"/>
    <property type="project" value="UniProtKB-KW"/>
</dbReference>